<dbReference type="SUPFAM" id="SSF47473">
    <property type="entry name" value="EF-hand"/>
    <property type="match status" value="1"/>
</dbReference>
<accession>A0A7R9ZXT0</accession>
<dbReference type="Gene3D" id="1.10.238.10">
    <property type="entry name" value="EF-hand"/>
    <property type="match status" value="1"/>
</dbReference>
<reference evidence="3" key="1">
    <citation type="submission" date="2021-01" db="EMBL/GenBank/DDBJ databases">
        <authorList>
            <person name="Corre E."/>
            <person name="Pelletier E."/>
            <person name="Niang G."/>
            <person name="Scheremetjew M."/>
            <person name="Finn R."/>
            <person name="Kale V."/>
            <person name="Holt S."/>
            <person name="Cochrane G."/>
            <person name="Meng A."/>
            <person name="Brown T."/>
            <person name="Cohen L."/>
        </authorList>
    </citation>
    <scope>NUCLEOTIDE SEQUENCE</scope>
    <source>
        <strain evidence="3">Pbaha01</strain>
    </source>
</reference>
<dbReference type="InterPro" id="IPR018247">
    <property type="entry name" value="EF_Hand_1_Ca_BS"/>
</dbReference>
<organism evidence="3">
    <name type="scientific">Pyrodinium bahamense</name>
    <dbReference type="NCBI Taxonomy" id="73915"/>
    <lineage>
        <taxon>Eukaryota</taxon>
        <taxon>Sar</taxon>
        <taxon>Alveolata</taxon>
        <taxon>Dinophyceae</taxon>
        <taxon>Gonyaulacales</taxon>
        <taxon>Pyrocystaceae</taxon>
        <taxon>Pyrodinium</taxon>
    </lineage>
</organism>
<keyword evidence="2" id="KW-1133">Transmembrane helix</keyword>
<evidence type="ECO:0008006" key="4">
    <source>
        <dbReference type="Google" id="ProtNLM"/>
    </source>
</evidence>
<keyword evidence="1" id="KW-0106">Calcium</keyword>
<evidence type="ECO:0000313" key="3">
    <source>
        <dbReference type="EMBL" id="CAD8347114.1"/>
    </source>
</evidence>
<evidence type="ECO:0000256" key="2">
    <source>
        <dbReference type="SAM" id="Phobius"/>
    </source>
</evidence>
<evidence type="ECO:0000256" key="1">
    <source>
        <dbReference type="ARBA" id="ARBA00022837"/>
    </source>
</evidence>
<keyword evidence="2" id="KW-0472">Membrane</keyword>
<feature type="transmembrane region" description="Helical" evidence="2">
    <location>
        <begin position="21"/>
        <end position="41"/>
    </location>
</feature>
<proteinExistence type="predicted"/>
<dbReference type="InterPro" id="IPR011992">
    <property type="entry name" value="EF-hand-dom_pair"/>
</dbReference>
<feature type="transmembrane region" description="Helical" evidence="2">
    <location>
        <begin position="111"/>
        <end position="127"/>
    </location>
</feature>
<protein>
    <recommendedName>
        <fullName evidence="4">EF-hand domain-containing protein</fullName>
    </recommendedName>
</protein>
<dbReference type="PROSITE" id="PS00018">
    <property type="entry name" value="EF_HAND_1"/>
    <property type="match status" value="1"/>
</dbReference>
<sequence>MAHSSRGGRLWCNSPGRLPRCRWCSWTSFVAGFFVLFAALWPSRPRHAAVLPPPATRKQLQDPPGMPRCAQVQLSRRRLFTSRAAWDEAIPDLPEQYQQFGPLKLGPRPRPFGLLLMPVLLGAYFMVEQRKIAFRRLDADGDRAVRQAELDAAWQAAAARGLLREEGAGTAFQGLDADASGAISPNEWLLGAGSVPPGLSAALDAEQR</sequence>
<keyword evidence="2" id="KW-0812">Transmembrane</keyword>
<dbReference type="EMBL" id="HBEG01004785">
    <property type="protein sequence ID" value="CAD8347114.1"/>
    <property type="molecule type" value="Transcribed_RNA"/>
</dbReference>
<dbReference type="AlphaFoldDB" id="A0A7R9ZXT0"/>
<gene>
    <name evidence="3" type="ORF">PBAH0796_LOCUS2853</name>
</gene>
<name>A0A7R9ZXT0_9DINO</name>